<reference evidence="3" key="1">
    <citation type="journal article" date="2010" name="Science">
        <title>Plasticity of animal genome architecture unmasked by rapid evolution of a pelagic tunicate.</title>
        <authorList>
            <person name="Denoeud F."/>
            <person name="Henriet S."/>
            <person name="Mungpakdee S."/>
            <person name="Aury J.M."/>
            <person name="Da Silva C."/>
            <person name="Brinkmann H."/>
            <person name="Mikhaleva J."/>
            <person name="Olsen L.C."/>
            <person name="Jubin C."/>
            <person name="Canestro C."/>
            <person name="Bouquet J.M."/>
            <person name="Danks G."/>
            <person name="Poulain J."/>
            <person name="Campsteijn C."/>
            <person name="Adamski M."/>
            <person name="Cross I."/>
            <person name="Yadetie F."/>
            <person name="Muffato M."/>
            <person name="Louis A."/>
            <person name="Butcher S."/>
            <person name="Tsagkogeorga G."/>
            <person name="Konrad A."/>
            <person name="Singh S."/>
            <person name="Jensen M.F."/>
            <person name="Cong E.H."/>
            <person name="Eikeseth-Otteraa H."/>
            <person name="Noel B."/>
            <person name="Anthouard V."/>
            <person name="Porcel B.M."/>
            <person name="Kachouri-Lafond R."/>
            <person name="Nishino A."/>
            <person name="Ugolini M."/>
            <person name="Chourrout P."/>
            <person name="Nishida H."/>
            <person name="Aasland R."/>
            <person name="Huzurbazar S."/>
            <person name="Westhof E."/>
            <person name="Delsuc F."/>
            <person name="Lehrach H."/>
            <person name="Reinhardt R."/>
            <person name="Weissenbach J."/>
            <person name="Roy S.W."/>
            <person name="Artiguenave F."/>
            <person name="Postlethwait J.H."/>
            <person name="Manak J.R."/>
            <person name="Thompson E.M."/>
            <person name="Jaillon O."/>
            <person name="Du Pasquier L."/>
            <person name="Boudinot P."/>
            <person name="Liberles D.A."/>
            <person name="Volff J.N."/>
            <person name="Philippe H."/>
            <person name="Lenhard B."/>
            <person name="Roest Crollius H."/>
            <person name="Wincker P."/>
            <person name="Chourrout D."/>
        </authorList>
    </citation>
    <scope>NUCLEOTIDE SEQUENCE [LARGE SCALE GENOMIC DNA]</scope>
</reference>
<evidence type="ECO:0000313" key="5">
    <source>
        <dbReference type="Proteomes" id="UP000001307"/>
    </source>
</evidence>
<dbReference type="InParanoid" id="E4X862"/>
<evidence type="ECO:0000256" key="2">
    <source>
        <dbReference type="SAM" id="SignalP"/>
    </source>
</evidence>
<dbReference type="Proteomes" id="UP000001307">
    <property type="component" value="Unassembled WGS sequence"/>
</dbReference>
<feature type="coiled-coil region" evidence="1">
    <location>
        <begin position="37"/>
        <end position="73"/>
    </location>
</feature>
<dbReference type="Proteomes" id="UP000011014">
    <property type="component" value="Unassembled WGS sequence"/>
</dbReference>
<evidence type="ECO:0000256" key="1">
    <source>
        <dbReference type="SAM" id="Coils"/>
    </source>
</evidence>
<evidence type="ECO:0000313" key="4">
    <source>
        <dbReference type="EMBL" id="CBY36954.1"/>
    </source>
</evidence>
<dbReference type="EMBL" id="FN653028">
    <property type="protein sequence ID" value="CBY18885.1"/>
    <property type="molecule type" value="Genomic_DNA"/>
</dbReference>
<keyword evidence="2" id="KW-0732">Signal</keyword>
<dbReference type="EMBL" id="FN654875">
    <property type="protein sequence ID" value="CBY36954.1"/>
    <property type="molecule type" value="Genomic_DNA"/>
</dbReference>
<accession>E4X862</accession>
<organism evidence="3">
    <name type="scientific">Oikopleura dioica</name>
    <name type="common">Tunicate</name>
    <dbReference type="NCBI Taxonomy" id="34765"/>
    <lineage>
        <taxon>Eukaryota</taxon>
        <taxon>Metazoa</taxon>
        <taxon>Chordata</taxon>
        <taxon>Tunicata</taxon>
        <taxon>Appendicularia</taxon>
        <taxon>Copelata</taxon>
        <taxon>Oikopleuridae</taxon>
        <taxon>Oikopleura</taxon>
    </lineage>
</organism>
<sequence>MKISRIILLALGIALGESVEDYGEGKVSHDASDVQKLNELRRAILDAQNLISSLSSEEISNKLENEIESLEKDGLIDQVVNTAAEIVKEGKSENELIDELVTLKKIGSFGNFDQITIERDHEGSMIITKTQRVSENEKGLLALFAGFVEFASSESIT</sequence>
<feature type="chain" id="PRO_5007653895" evidence="2">
    <location>
        <begin position="19"/>
        <end position="157"/>
    </location>
</feature>
<dbReference type="OrthoDB" id="10416521at2759"/>
<protein>
    <submittedName>
        <fullName evidence="3">Uncharacterized protein</fullName>
    </submittedName>
</protein>
<feature type="signal peptide" evidence="2">
    <location>
        <begin position="1"/>
        <end position="18"/>
    </location>
</feature>
<keyword evidence="5" id="KW-1185">Reference proteome</keyword>
<evidence type="ECO:0000313" key="3">
    <source>
        <dbReference type="EMBL" id="CBY18885.1"/>
    </source>
</evidence>
<proteinExistence type="predicted"/>
<gene>
    <name evidence="3" type="ORF">GSOID_T00003755001</name>
    <name evidence="4" type="ORF">GSOID_T00030016001</name>
</gene>
<name>E4X862_OIKDI</name>
<keyword evidence="1" id="KW-0175">Coiled coil</keyword>
<dbReference type="AlphaFoldDB" id="E4X862"/>